<dbReference type="HOGENOM" id="CLU_112531_0_0_1"/>
<protein>
    <submittedName>
        <fullName evidence="3">Uncharacterized protein</fullName>
    </submittedName>
</protein>
<reference evidence="3 4" key="1">
    <citation type="submission" date="2013-03" db="EMBL/GenBank/DDBJ databases">
        <title>The Genome Sequence of Capronia coronata CBS 617.96.</title>
        <authorList>
            <consortium name="The Broad Institute Genomics Platform"/>
            <person name="Cuomo C."/>
            <person name="de Hoog S."/>
            <person name="Gorbushina A."/>
            <person name="Walker B."/>
            <person name="Young S.K."/>
            <person name="Zeng Q."/>
            <person name="Gargeya S."/>
            <person name="Fitzgerald M."/>
            <person name="Haas B."/>
            <person name="Abouelleil A."/>
            <person name="Allen A.W."/>
            <person name="Alvarado L."/>
            <person name="Arachchi H.M."/>
            <person name="Berlin A.M."/>
            <person name="Chapman S.B."/>
            <person name="Gainer-Dewar J."/>
            <person name="Goldberg J."/>
            <person name="Griggs A."/>
            <person name="Gujja S."/>
            <person name="Hansen M."/>
            <person name="Howarth C."/>
            <person name="Imamovic A."/>
            <person name="Ireland A."/>
            <person name="Larimer J."/>
            <person name="McCowan C."/>
            <person name="Murphy C."/>
            <person name="Pearson M."/>
            <person name="Poon T.W."/>
            <person name="Priest M."/>
            <person name="Roberts A."/>
            <person name="Saif S."/>
            <person name="Shea T."/>
            <person name="Sisk P."/>
            <person name="Sykes S."/>
            <person name="Wortman J."/>
            <person name="Nusbaum C."/>
            <person name="Birren B."/>
        </authorList>
    </citation>
    <scope>NUCLEOTIDE SEQUENCE [LARGE SCALE GENOMIC DNA]</scope>
    <source>
        <strain evidence="3 4">CBS 617.96</strain>
    </source>
</reference>
<organism evidence="3 4">
    <name type="scientific">Capronia coronata CBS 617.96</name>
    <dbReference type="NCBI Taxonomy" id="1182541"/>
    <lineage>
        <taxon>Eukaryota</taxon>
        <taxon>Fungi</taxon>
        <taxon>Dikarya</taxon>
        <taxon>Ascomycota</taxon>
        <taxon>Pezizomycotina</taxon>
        <taxon>Eurotiomycetes</taxon>
        <taxon>Chaetothyriomycetidae</taxon>
        <taxon>Chaetothyriales</taxon>
        <taxon>Herpotrichiellaceae</taxon>
        <taxon>Capronia</taxon>
    </lineage>
</organism>
<feature type="signal peptide" evidence="2">
    <location>
        <begin position="1"/>
        <end position="16"/>
    </location>
</feature>
<name>W9XQ87_9EURO</name>
<dbReference type="RefSeq" id="XP_007727797.1">
    <property type="nucleotide sequence ID" value="XM_007729607.1"/>
</dbReference>
<dbReference type="eggNOG" id="ENOG502T5A2">
    <property type="taxonomic scope" value="Eukaryota"/>
</dbReference>
<comment type="caution">
    <text evidence="3">The sequence shown here is derived from an EMBL/GenBank/DDBJ whole genome shotgun (WGS) entry which is preliminary data.</text>
</comment>
<dbReference type="EMBL" id="AMWN01000009">
    <property type="protein sequence ID" value="EXJ79485.1"/>
    <property type="molecule type" value="Genomic_DNA"/>
</dbReference>
<evidence type="ECO:0000313" key="3">
    <source>
        <dbReference type="EMBL" id="EXJ79485.1"/>
    </source>
</evidence>
<feature type="non-terminal residue" evidence="3">
    <location>
        <position position="214"/>
    </location>
</feature>
<dbReference type="GeneID" id="19163596"/>
<evidence type="ECO:0000313" key="4">
    <source>
        <dbReference type="Proteomes" id="UP000019484"/>
    </source>
</evidence>
<sequence>MAARPFLLSMASLTRAGLLGFSIRCLPRRRLHLSAARLAPSVANIAPGSGGQIFNRPPPSSAASSRTEDLNDSKYAAFLGEADSNDGHEAYRDSYGPPAPALDAQNAAFLGETDSNDALEVQKAAEGDKREPLDAKNAAFLGEADSDDALEAIKAVEGDKHESLDAQNAAFLGEADSDDGFEADVESYPEEHRHKIEDTHLQAACMGKGANKTS</sequence>
<feature type="region of interest" description="Disordered" evidence="1">
    <location>
        <begin position="47"/>
        <end position="68"/>
    </location>
</feature>
<dbReference type="Proteomes" id="UP000019484">
    <property type="component" value="Unassembled WGS sequence"/>
</dbReference>
<proteinExistence type="predicted"/>
<evidence type="ECO:0000256" key="1">
    <source>
        <dbReference type="SAM" id="MobiDB-lite"/>
    </source>
</evidence>
<evidence type="ECO:0000256" key="2">
    <source>
        <dbReference type="SAM" id="SignalP"/>
    </source>
</evidence>
<feature type="chain" id="PRO_5004932154" evidence="2">
    <location>
        <begin position="17"/>
        <end position="214"/>
    </location>
</feature>
<dbReference type="OrthoDB" id="4145485at2759"/>
<accession>W9XQ87</accession>
<keyword evidence="4" id="KW-1185">Reference proteome</keyword>
<dbReference type="AlphaFoldDB" id="W9XQ87"/>
<gene>
    <name evidence="3" type="ORF">A1O1_08749</name>
</gene>
<keyword evidence="2" id="KW-0732">Signal</keyword>